<evidence type="ECO:0000259" key="3">
    <source>
        <dbReference type="Pfam" id="PF00892"/>
    </source>
</evidence>
<evidence type="ECO:0000313" key="4">
    <source>
        <dbReference type="EMBL" id="HIU26005.1"/>
    </source>
</evidence>
<dbReference type="PANTHER" id="PTHR22911">
    <property type="entry name" value="ACYL-MALONYL CONDENSING ENZYME-RELATED"/>
    <property type="match status" value="1"/>
</dbReference>
<dbReference type="Proteomes" id="UP000824090">
    <property type="component" value="Unassembled WGS sequence"/>
</dbReference>
<protein>
    <submittedName>
        <fullName evidence="4">EamA family transporter</fullName>
    </submittedName>
</protein>
<feature type="transmembrane region" description="Helical" evidence="2">
    <location>
        <begin position="247"/>
        <end position="266"/>
    </location>
</feature>
<dbReference type="InterPro" id="IPR000620">
    <property type="entry name" value="EamA_dom"/>
</dbReference>
<proteinExistence type="inferred from homology"/>
<feature type="transmembrane region" description="Helical" evidence="2">
    <location>
        <begin position="148"/>
        <end position="167"/>
    </location>
</feature>
<dbReference type="SUPFAM" id="SSF103481">
    <property type="entry name" value="Multidrug resistance efflux transporter EmrE"/>
    <property type="match status" value="2"/>
</dbReference>
<feature type="transmembrane region" description="Helical" evidence="2">
    <location>
        <begin position="94"/>
        <end position="116"/>
    </location>
</feature>
<dbReference type="InterPro" id="IPR037185">
    <property type="entry name" value="EmrE-like"/>
</dbReference>
<feature type="transmembrane region" description="Helical" evidence="2">
    <location>
        <begin position="217"/>
        <end position="235"/>
    </location>
</feature>
<keyword evidence="2" id="KW-0472">Membrane</keyword>
<evidence type="ECO:0000313" key="5">
    <source>
        <dbReference type="Proteomes" id="UP000824090"/>
    </source>
</evidence>
<feature type="transmembrane region" description="Helical" evidence="2">
    <location>
        <begin position="179"/>
        <end position="197"/>
    </location>
</feature>
<dbReference type="Pfam" id="PF00892">
    <property type="entry name" value="EamA"/>
    <property type="match status" value="2"/>
</dbReference>
<feature type="domain" description="EamA" evidence="3">
    <location>
        <begin position="152"/>
        <end position="289"/>
    </location>
</feature>
<keyword evidence="2" id="KW-1133">Transmembrane helix</keyword>
<feature type="transmembrane region" description="Helical" evidence="2">
    <location>
        <begin position="272"/>
        <end position="290"/>
    </location>
</feature>
<feature type="transmembrane region" description="Helical" evidence="2">
    <location>
        <begin position="125"/>
        <end position="142"/>
    </location>
</feature>
<name>A0A9D1I312_9FIRM</name>
<reference evidence="4" key="1">
    <citation type="submission" date="2020-10" db="EMBL/GenBank/DDBJ databases">
        <authorList>
            <person name="Gilroy R."/>
        </authorList>
    </citation>
    <scope>NUCLEOTIDE SEQUENCE</scope>
    <source>
        <strain evidence="4">ChiHcec3-6078</strain>
    </source>
</reference>
<feature type="transmembrane region" description="Helical" evidence="2">
    <location>
        <begin position="67"/>
        <end position="88"/>
    </location>
</feature>
<evidence type="ECO:0000256" key="1">
    <source>
        <dbReference type="ARBA" id="ARBA00007362"/>
    </source>
</evidence>
<organism evidence="4 5">
    <name type="scientific">Candidatus Allocopromorpha excrementigallinarum</name>
    <dbReference type="NCBI Taxonomy" id="2840742"/>
    <lineage>
        <taxon>Bacteria</taxon>
        <taxon>Bacillati</taxon>
        <taxon>Bacillota</taxon>
        <taxon>Clostridia</taxon>
        <taxon>Eubacteriales</taxon>
        <taxon>Eubacteriaceae</taxon>
        <taxon>Eubacteriaceae incertae sedis</taxon>
        <taxon>Candidatus Allocopromorpha</taxon>
    </lineage>
</organism>
<dbReference type="EMBL" id="DVMP01000107">
    <property type="protein sequence ID" value="HIU26005.1"/>
    <property type="molecule type" value="Genomic_DNA"/>
</dbReference>
<comment type="caution">
    <text evidence="4">The sequence shown here is derived from an EMBL/GenBank/DDBJ whole genome shotgun (WGS) entry which is preliminary data.</text>
</comment>
<dbReference type="AlphaFoldDB" id="A0A9D1I312"/>
<sequence>MKRLGLFLPVAAGVMWGSVGIFVRKLTDFGMDGVTVLESKMSATAIILFISIFIYKREWLRISLKDIWLFVCSGLAGMMLLNLCYNEAVTRLTLSFAAVLLSLSPIFVILIAAAVFRERVTRRKILCTLMAILGCFLVSGVLETDGGRVTLPGIVIGLLAALFYALYSIFSKAAMKKGYNVFTITCYSSMVVALVLIPVADWEMIGAFSMEAPSSNVTLMIMHALFTAILPYVFYTAAFTYTDTGKASILAAGGEPAAAMVFGLLFFGERPTVLSCIGLVVTIVALAFICRPEKKDKAESRV</sequence>
<feature type="domain" description="EamA" evidence="3">
    <location>
        <begin position="4"/>
        <end position="139"/>
    </location>
</feature>
<accession>A0A9D1I312</accession>
<reference evidence="4" key="2">
    <citation type="journal article" date="2021" name="PeerJ">
        <title>Extensive microbial diversity within the chicken gut microbiome revealed by metagenomics and culture.</title>
        <authorList>
            <person name="Gilroy R."/>
            <person name="Ravi A."/>
            <person name="Getino M."/>
            <person name="Pursley I."/>
            <person name="Horton D.L."/>
            <person name="Alikhan N.F."/>
            <person name="Baker D."/>
            <person name="Gharbi K."/>
            <person name="Hall N."/>
            <person name="Watson M."/>
            <person name="Adriaenssens E.M."/>
            <person name="Foster-Nyarko E."/>
            <person name="Jarju S."/>
            <person name="Secka A."/>
            <person name="Antonio M."/>
            <person name="Oren A."/>
            <person name="Chaudhuri R.R."/>
            <person name="La Ragione R."/>
            <person name="Hildebrand F."/>
            <person name="Pallen M.J."/>
        </authorList>
    </citation>
    <scope>NUCLEOTIDE SEQUENCE</scope>
    <source>
        <strain evidence="4">ChiHcec3-6078</strain>
    </source>
</reference>
<feature type="transmembrane region" description="Helical" evidence="2">
    <location>
        <begin position="36"/>
        <end position="55"/>
    </location>
</feature>
<comment type="similarity">
    <text evidence="1">Belongs to the EamA transporter family.</text>
</comment>
<dbReference type="Gene3D" id="1.10.3730.20">
    <property type="match status" value="2"/>
</dbReference>
<gene>
    <name evidence="4" type="ORF">IAC50_05875</name>
</gene>
<keyword evidence="2" id="KW-0812">Transmembrane</keyword>
<evidence type="ECO:0000256" key="2">
    <source>
        <dbReference type="SAM" id="Phobius"/>
    </source>
</evidence>
<dbReference type="PANTHER" id="PTHR22911:SF79">
    <property type="entry name" value="MOBA-LIKE NTP TRANSFERASE DOMAIN-CONTAINING PROTEIN"/>
    <property type="match status" value="1"/>
</dbReference>
<dbReference type="GO" id="GO:0016020">
    <property type="term" value="C:membrane"/>
    <property type="evidence" value="ECO:0007669"/>
    <property type="project" value="InterPro"/>
</dbReference>